<proteinExistence type="predicted"/>
<sequence length="306" mass="35223">MEAILFVAHGSLDAEGNEEVFRFTEKVAQKIREIKSVPIIETCFLELTTPTVAEGIDQCIRQGATKVALVPIILFSAGHAKIHIPYEIDQAKGKYPDVTFTYGRPIAIHEVTLQILTDRLKEIGFQGESGEQRKDEAILLVGRGSSDPDANSDLYKIMRLLWERTPVKWVEPAFMGITEPTFTEGIKRCIATGAKNIYILPFFLFTGILIKRMDQMIEHYQQLYPNRKIKRAPYLGLDHKLIDVLTDRAFEALEGKPALNCDLCKYRLNFIHHSHHHDHHDHVHHHNGHHHHNHQYEKHTHLQHHE</sequence>
<dbReference type="CDD" id="cd03416">
    <property type="entry name" value="CbiX_SirB_N"/>
    <property type="match status" value="1"/>
</dbReference>
<dbReference type="Gene3D" id="3.40.50.1400">
    <property type="match status" value="2"/>
</dbReference>
<dbReference type="PANTHER" id="PTHR33542:SF3">
    <property type="entry name" value="SIROHYDROCHLORIN FERROCHELATASE, CHLOROPLASTIC"/>
    <property type="match status" value="1"/>
</dbReference>
<organism evidence="4 5">
    <name type="scientific">Tepidibacillus fermentans</name>
    <dbReference type="NCBI Taxonomy" id="1281767"/>
    <lineage>
        <taxon>Bacteria</taxon>
        <taxon>Bacillati</taxon>
        <taxon>Bacillota</taxon>
        <taxon>Bacilli</taxon>
        <taxon>Bacillales</taxon>
        <taxon>Bacillaceae</taxon>
        <taxon>Tepidibacillus</taxon>
    </lineage>
</organism>
<dbReference type="SUPFAM" id="SSF53800">
    <property type="entry name" value="Chelatase"/>
    <property type="match status" value="1"/>
</dbReference>
<dbReference type="GO" id="GO:0046872">
    <property type="term" value="F:metal ion binding"/>
    <property type="evidence" value="ECO:0007669"/>
    <property type="project" value="UniProtKB-KW"/>
</dbReference>
<dbReference type="GO" id="GO:0016829">
    <property type="term" value="F:lyase activity"/>
    <property type="evidence" value="ECO:0007669"/>
    <property type="project" value="UniProtKB-KW"/>
</dbReference>
<dbReference type="Proteomes" id="UP000295788">
    <property type="component" value="Unassembled WGS sequence"/>
</dbReference>
<dbReference type="RefSeq" id="WP_132770026.1">
    <property type="nucleotide sequence ID" value="NZ_SMAB01000019.1"/>
</dbReference>
<keyword evidence="2" id="KW-0456">Lyase</keyword>
<name>A0A4R3KA09_9BACI</name>
<dbReference type="OrthoDB" id="9797895at2"/>
<dbReference type="PANTHER" id="PTHR33542">
    <property type="entry name" value="SIROHYDROCHLORIN FERROCHELATASE, CHLOROPLASTIC"/>
    <property type="match status" value="1"/>
</dbReference>
<dbReference type="InterPro" id="IPR050963">
    <property type="entry name" value="Sirohydro_Cobaltochel/CbiX"/>
</dbReference>
<evidence type="ECO:0000313" key="5">
    <source>
        <dbReference type="Proteomes" id="UP000295788"/>
    </source>
</evidence>
<evidence type="ECO:0000313" key="4">
    <source>
        <dbReference type="EMBL" id="TCS79916.1"/>
    </source>
</evidence>
<dbReference type="CDD" id="cd03414">
    <property type="entry name" value="CbiX_SirB_C"/>
    <property type="match status" value="1"/>
</dbReference>
<evidence type="ECO:0000256" key="2">
    <source>
        <dbReference type="ARBA" id="ARBA00023239"/>
    </source>
</evidence>
<reference evidence="4 5" key="1">
    <citation type="submission" date="2019-03" db="EMBL/GenBank/DDBJ databases">
        <title>Genomic Encyclopedia of Type Strains, Phase IV (KMG-IV): sequencing the most valuable type-strain genomes for metagenomic binning, comparative biology and taxonomic classification.</title>
        <authorList>
            <person name="Goeker M."/>
        </authorList>
    </citation>
    <scope>NUCLEOTIDE SEQUENCE [LARGE SCALE GENOMIC DNA]</scope>
    <source>
        <strain evidence="4 5">DSM 23802</strain>
    </source>
</reference>
<gene>
    <name evidence="4" type="ORF">EDD72_11937</name>
</gene>
<dbReference type="InterPro" id="IPR002762">
    <property type="entry name" value="CbiX-like"/>
</dbReference>
<feature type="region of interest" description="Disordered" evidence="3">
    <location>
        <begin position="278"/>
        <end position="306"/>
    </location>
</feature>
<evidence type="ECO:0000256" key="1">
    <source>
        <dbReference type="ARBA" id="ARBA00022723"/>
    </source>
</evidence>
<keyword evidence="1" id="KW-0479">Metal-binding</keyword>
<feature type="compositionally biased region" description="Basic residues" evidence="3">
    <location>
        <begin position="278"/>
        <end position="293"/>
    </location>
</feature>
<evidence type="ECO:0000256" key="3">
    <source>
        <dbReference type="SAM" id="MobiDB-lite"/>
    </source>
</evidence>
<protein>
    <submittedName>
        <fullName evidence="4">Sirohydrochlorin cobaltochelatase</fullName>
    </submittedName>
</protein>
<feature type="compositionally biased region" description="Basic and acidic residues" evidence="3">
    <location>
        <begin position="294"/>
        <end position="306"/>
    </location>
</feature>
<dbReference type="EMBL" id="SMAB01000019">
    <property type="protein sequence ID" value="TCS79916.1"/>
    <property type="molecule type" value="Genomic_DNA"/>
</dbReference>
<comment type="caution">
    <text evidence="4">The sequence shown here is derived from an EMBL/GenBank/DDBJ whole genome shotgun (WGS) entry which is preliminary data.</text>
</comment>
<keyword evidence="5" id="KW-1185">Reference proteome</keyword>
<accession>A0A4R3KA09</accession>
<dbReference type="AlphaFoldDB" id="A0A4R3KA09"/>
<dbReference type="Pfam" id="PF01903">
    <property type="entry name" value="CbiX"/>
    <property type="match status" value="2"/>
</dbReference>